<evidence type="ECO:0000313" key="2">
    <source>
        <dbReference type="EMBL" id="RLE49988.1"/>
    </source>
</evidence>
<dbReference type="Proteomes" id="UP000278475">
    <property type="component" value="Unassembled WGS sequence"/>
</dbReference>
<evidence type="ECO:0000313" key="5">
    <source>
        <dbReference type="Proteomes" id="UP000278475"/>
    </source>
</evidence>
<keyword evidence="1" id="KW-0812">Transmembrane</keyword>
<protein>
    <recommendedName>
        <fullName evidence="6">Archaeal Type IV pilin N-terminal domain-containing protein</fullName>
    </recommendedName>
</protein>
<keyword evidence="1" id="KW-0472">Membrane</keyword>
<accession>A0A497EXW6</accession>
<keyword evidence="1" id="KW-1133">Transmembrane helix</keyword>
<organism evidence="3 4">
    <name type="scientific">Thermoproteota archaeon</name>
    <dbReference type="NCBI Taxonomy" id="2056631"/>
    <lineage>
        <taxon>Archaea</taxon>
        <taxon>Thermoproteota</taxon>
    </lineage>
</organism>
<dbReference type="Proteomes" id="UP000272051">
    <property type="component" value="Unassembled WGS sequence"/>
</dbReference>
<dbReference type="EMBL" id="QMQV01000016">
    <property type="protein sequence ID" value="RLE49988.1"/>
    <property type="molecule type" value="Genomic_DNA"/>
</dbReference>
<reference evidence="4 5" key="1">
    <citation type="submission" date="2018-06" db="EMBL/GenBank/DDBJ databases">
        <title>Extensive metabolic versatility and redundancy in microbially diverse, dynamic hydrothermal sediments.</title>
        <authorList>
            <person name="Dombrowski N."/>
            <person name="Teske A."/>
            <person name="Baker B.J."/>
        </authorList>
    </citation>
    <scope>NUCLEOTIDE SEQUENCE [LARGE SCALE GENOMIC DNA]</scope>
    <source>
        <strain evidence="3">B34_G17</strain>
        <strain evidence="2">B66_G16</strain>
    </source>
</reference>
<name>A0A497EXW6_9CREN</name>
<evidence type="ECO:0000313" key="3">
    <source>
        <dbReference type="EMBL" id="RLE52026.1"/>
    </source>
</evidence>
<evidence type="ECO:0000256" key="1">
    <source>
        <dbReference type="SAM" id="Phobius"/>
    </source>
</evidence>
<dbReference type="AlphaFoldDB" id="A0A497EXW6"/>
<proteinExistence type="predicted"/>
<sequence length="592" mass="68024">MNILLVSNRRINNAEAVAPVIAVITLTLVAVSASLMVYTWVTTYPLPEETTSQKLMINLKIVEAAYSPYEEKLRLFVLNAGGIDTCVDSLYIYDMRGELLSAYEIPENQGVIEAGELRELELSNVELELSKNYILKVVTPQGAVTTTFSTLTALPPPKKVHHAVIAYYCSIDYRCPRFNEFNGSHWIGEVKLPNSGGTVYCVRVATCPISTRAHEVIVVTASSDRRLDIYVWNGTNWAQYPVPYDIYIGYRYRAFDIAYESKSGRAILVYWKYNPSWSYTTDYELRYRIWDGSKWSTDYPLDLIPGKTRPRYTRIFFISLASNPKSNEVALICYARYRTWWYNYGVFAAIWDGSSWSVKKLSRYRVSAYGKECVAVAYESLSGEALFVWGQYYPYTYRNWIYSCTYSSTEGWSTPGPRRNIGGTPQWITLKPNPASNEIMLTCIDNRYDLNTMLWDGDSWSPPAEHDSYIEGYGYRCADFDWEPDGKGGLLVWGDRNVDALTYRVWGGSSWGPIKRYPGLTTDQQWVQVKRNYAIENVTIMIATIDDGRDLVVTAWNGSAMTMQEELTSYSDYRYCERFELEFKHFGEYPQH</sequence>
<dbReference type="EMBL" id="QMQX01000072">
    <property type="protein sequence ID" value="RLE52026.1"/>
    <property type="molecule type" value="Genomic_DNA"/>
</dbReference>
<gene>
    <name evidence="2" type="ORF">DRJ31_02960</name>
    <name evidence="3" type="ORF">DRJ33_04680</name>
</gene>
<evidence type="ECO:0008006" key="6">
    <source>
        <dbReference type="Google" id="ProtNLM"/>
    </source>
</evidence>
<dbReference type="SUPFAM" id="SSF89372">
    <property type="entry name" value="Fucose-specific lectin"/>
    <property type="match status" value="1"/>
</dbReference>
<comment type="caution">
    <text evidence="3">The sequence shown here is derived from an EMBL/GenBank/DDBJ whole genome shotgun (WGS) entry which is preliminary data.</text>
</comment>
<feature type="transmembrane region" description="Helical" evidence="1">
    <location>
        <begin position="20"/>
        <end position="41"/>
    </location>
</feature>
<evidence type="ECO:0000313" key="4">
    <source>
        <dbReference type="Proteomes" id="UP000272051"/>
    </source>
</evidence>